<keyword evidence="3" id="KW-1185">Reference proteome</keyword>
<dbReference type="Proteomes" id="UP001066276">
    <property type="component" value="Chromosome 6"/>
</dbReference>
<proteinExistence type="predicted"/>
<evidence type="ECO:0000313" key="3">
    <source>
        <dbReference type="Proteomes" id="UP001066276"/>
    </source>
</evidence>
<feature type="region of interest" description="Disordered" evidence="1">
    <location>
        <begin position="29"/>
        <end position="134"/>
    </location>
</feature>
<organism evidence="2 3">
    <name type="scientific">Pleurodeles waltl</name>
    <name type="common">Iberian ribbed newt</name>
    <dbReference type="NCBI Taxonomy" id="8319"/>
    <lineage>
        <taxon>Eukaryota</taxon>
        <taxon>Metazoa</taxon>
        <taxon>Chordata</taxon>
        <taxon>Craniata</taxon>
        <taxon>Vertebrata</taxon>
        <taxon>Euteleostomi</taxon>
        <taxon>Amphibia</taxon>
        <taxon>Batrachia</taxon>
        <taxon>Caudata</taxon>
        <taxon>Salamandroidea</taxon>
        <taxon>Salamandridae</taxon>
        <taxon>Pleurodelinae</taxon>
        <taxon>Pleurodeles</taxon>
    </lineage>
</organism>
<gene>
    <name evidence="2" type="ORF">NDU88_009760</name>
</gene>
<name>A0AAV7QSH2_PLEWA</name>
<reference evidence="2" key="1">
    <citation type="journal article" date="2022" name="bioRxiv">
        <title>Sequencing and chromosome-scale assembly of the giantPleurodeles waltlgenome.</title>
        <authorList>
            <person name="Brown T."/>
            <person name="Elewa A."/>
            <person name="Iarovenko S."/>
            <person name="Subramanian E."/>
            <person name="Araus A.J."/>
            <person name="Petzold A."/>
            <person name="Susuki M."/>
            <person name="Suzuki K.-i.T."/>
            <person name="Hayashi T."/>
            <person name="Toyoda A."/>
            <person name="Oliveira C."/>
            <person name="Osipova E."/>
            <person name="Leigh N.D."/>
            <person name="Simon A."/>
            <person name="Yun M.H."/>
        </authorList>
    </citation>
    <scope>NUCLEOTIDE SEQUENCE</scope>
    <source>
        <strain evidence="2">20211129_DDA</strain>
        <tissue evidence="2">Liver</tissue>
    </source>
</reference>
<dbReference type="EMBL" id="JANPWB010000010">
    <property type="protein sequence ID" value="KAJ1143451.1"/>
    <property type="molecule type" value="Genomic_DNA"/>
</dbReference>
<accession>A0AAV7QSH2</accession>
<evidence type="ECO:0000313" key="2">
    <source>
        <dbReference type="EMBL" id="KAJ1143451.1"/>
    </source>
</evidence>
<protein>
    <submittedName>
        <fullName evidence="2">Uncharacterized protein</fullName>
    </submittedName>
</protein>
<dbReference type="AlphaFoldDB" id="A0AAV7QSH2"/>
<comment type="caution">
    <text evidence="2">The sequence shown here is derived from an EMBL/GenBank/DDBJ whole genome shotgun (WGS) entry which is preliminary data.</text>
</comment>
<sequence>MPCEFAKDTAAWNRYAACPEAVDVAECNESEDLAAPSHQEKTSSTSSDPEEHIAATNPVSLLSVEGQEQAVRAFARLKREDSELDGGDGEDDRSKEPRSVTGEEQDNLMTEEYPEDLHAEFEAWEAPCASPGHA</sequence>
<evidence type="ECO:0000256" key="1">
    <source>
        <dbReference type="SAM" id="MobiDB-lite"/>
    </source>
</evidence>
<feature type="compositionally biased region" description="Acidic residues" evidence="1">
    <location>
        <begin position="82"/>
        <end position="91"/>
    </location>
</feature>